<evidence type="ECO:0000256" key="2">
    <source>
        <dbReference type="SAM" id="Phobius"/>
    </source>
</evidence>
<dbReference type="AlphaFoldDB" id="A0A0R1N2A0"/>
<reference evidence="3 4" key="1">
    <citation type="journal article" date="2015" name="Genome Announc.">
        <title>Expanding the biotechnology potential of lactobacilli through comparative genomics of 213 strains and associated genera.</title>
        <authorList>
            <person name="Sun Z."/>
            <person name="Harris H.M."/>
            <person name="McCann A."/>
            <person name="Guo C."/>
            <person name="Argimon S."/>
            <person name="Zhang W."/>
            <person name="Yang X."/>
            <person name="Jeffery I.B."/>
            <person name="Cooney J.C."/>
            <person name="Kagawa T.F."/>
            <person name="Liu W."/>
            <person name="Song Y."/>
            <person name="Salvetti E."/>
            <person name="Wrobel A."/>
            <person name="Rasinkangas P."/>
            <person name="Parkhill J."/>
            <person name="Rea M.C."/>
            <person name="O'Sullivan O."/>
            <person name="Ritari J."/>
            <person name="Douillard F.P."/>
            <person name="Paul Ross R."/>
            <person name="Yang R."/>
            <person name="Briner A.E."/>
            <person name="Felis G.E."/>
            <person name="de Vos W.M."/>
            <person name="Barrangou R."/>
            <person name="Klaenhammer T.R."/>
            <person name="Caufield P.W."/>
            <person name="Cui Y."/>
            <person name="Zhang H."/>
            <person name="O'Toole P.W."/>
        </authorList>
    </citation>
    <scope>NUCLEOTIDE SEQUENCE [LARGE SCALE GENOMIC DNA]</scope>
    <source>
        <strain evidence="3 4">DSM 12744</strain>
    </source>
</reference>
<comment type="caution">
    <text evidence="3">The sequence shown here is derived from an EMBL/GenBank/DDBJ whole genome shotgun (WGS) entry which is preliminary data.</text>
</comment>
<feature type="transmembrane region" description="Helical" evidence="2">
    <location>
        <begin position="104"/>
        <end position="126"/>
    </location>
</feature>
<organism evidence="3 4">
    <name type="scientific">Schleiferilactobacillus perolens DSM 12744</name>
    <dbReference type="NCBI Taxonomy" id="1423792"/>
    <lineage>
        <taxon>Bacteria</taxon>
        <taxon>Bacillati</taxon>
        <taxon>Bacillota</taxon>
        <taxon>Bacilli</taxon>
        <taxon>Lactobacillales</taxon>
        <taxon>Lactobacillaceae</taxon>
        <taxon>Schleiferilactobacillus</taxon>
    </lineage>
</organism>
<keyword evidence="2" id="KW-0472">Membrane</keyword>
<feature type="compositionally biased region" description="Basic and acidic residues" evidence="1">
    <location>
        <begin position="149"/>
        <end position="160"/>
    </location>
</feature>
<keyword evidence="2" id="KW-0812">Transmembrane</keyword>
<dbReference type="EMBL" id="AZEC01000003">
    <property type="protein sequence ID" value="KRL13865.1"/>
    <property type="molecule type" value="Genomic_DNA"/>
</dbReference>
<dbReference type="Proteomes" id="UP000051330">
    <property type="component" value="Unassembled WGS sequence"/>
</dbReference>
<proteinExistence type="predicted"/>
<dbReference type="STRING" id="1423792.FD09_GL001898"/>
<sequence length="160" mass="18585">MEVIRTKIKNPNWPFRYPWLYTLFFFALFMALTVLVSWILHQPLTGLFIKQPLVNALYMTLIVALPVLLPLNNWSANERFLLYSAIFWAIILVDAYALEGNRFYWSGFGTLALISLLPGFITVFIVGNHLQKRLDNEEDTKSGHQSTKINDRHNDQTHSK</sequence>
<feature type="region of interest" description="Disordered" evidence="1">
    <location>
        <begin position="136"/>
        <end position="160"/>
    </location>
</feature>
<evidence type="ECO:0000313" key="4">
    <source>
        <dbReference type="Proteomes" id="UP000051330"/>
    </source>
</evidence>
<feature type="transmembrane region" description="Helical" evidence="2">
    <location>
        <begin position="52"/>
        <end position="71"/>
    </location>
</feature>
<gene>
    <name evidence="3" type="ORF">FD09_GL001898</name>
</gene>
<protein>
    <submittedName>
        <fullName evidence="3">Uncharacterized protein</fullName>
    </submittedName>
</protein>
<evidence type="ECO:0000313" key="3">
    <source>
        <dbReference type="EMBL" id="KRL13865.1"/>
    </source>
</evidence>
<feature type="transmembrane region" description="Helical" evidence="2">
    <location>
        <begin position="20"/>
        <end position="40"/>
    </location>
</feature>
<keyword evidence="2" id="KW-1133">Transmembrane helix</keyword>
<evidence type="ECO:0000256" key="1">
    <source>
        <dbReference type="SAM" id="MobiDB-lite"/>
    </source>
</evidence>
<name>A0A0R1N2A0_9LACO</name>
<feature type="transmembrane region" description="Helical" evidence="2">
    <location>
        <begin position="80"/>
        <end position="98"/>
    </location>
</feature>
<keyword evidence="4" id="KW-1185">Reference proteome</keyword>
<accession>A0A0R1N2A0</accession>